<dbReference type="EMBL" id="JMSN01000015">
    <property type="protein sequence ID" value="KDN51972.1"/>
    <property type="molecule type" value="Genomic_DNA"/>
</dbReference>
<evidence type="ECO:0000313" key="2">
    <source>
        <dbReference type="Proteomes" id="UP000027361"/>
    </source>
</evidence>
<dbReference type="InParanoid" id="A0A066WDH1"/>
<dbReference type="RefSeq" id="XP_013244833.1">
    <property type="nucleotide sequence ID" value="XM_013389379.1"/>
</dbReference>
<organism evidence="1 2">
    <name type="scientific">Tilletiaria anomala (strain ATCC 24038 / CBS 436.72 / UBC 951)</name>
    <dbReference type="NCBI Taxonomy" id="1037660"/>
    <lineage>
        <taxon>Eukaryota</taxon>
        <taxon>Fungi</taxon>
        <taxon>Dikarya</taxon>
        <taxon>Basidiomycota</taxon>
        <taxon>Ustilaginomycotina</taxon>
        <taxon>Exobasidiomycetes</taxon>
        <taxon>Georgefischeriales</taxon>
        <taxon>Tilletiariaceae</taxon>
        <taxon>Tilletiaria</taxon>
    </lineage>
</organism>
<dbReference type="GeneID" id="25263952"/>
<dbReference type="Proteomes" id="UP000027361">
    <property type="component" value="Unassembled WGS sequence"/>
</dbReference>
<comment type="caution">
    <text evidence="1">The sequence shown here is derived from an EMBL/GenBank/DDBJ whole genome shotgun (WGS) entry which is preliminary data.</text>
</comment>
<dbReference type="HOGENOM" id="CLU_1548682_0_0_1"/>
<keyword evidence="2" id="KW-1185">Reference proteome</keyword>
<sequence>MLSAVTFVVTQGLLRDLLQIYHAVGIVSPGIGMTCAGKVSENMLNLLCNGCGGYSTLFLGFMEKFSELNLDAVLWIVVAFTITMSADDALDGGGGRAGEPQRPPGQSLWRFRHAQQPAQTPHRVRGAFQHPVALCGCCFSGGRQGSTIKLCSRSASHRCLCKWCARRICRGRG</sequence>
<protein>
    <submittedName>
        <fullName evidence="1">Uncharacterized protein</fullName>
    </submittedName>
</protein>
<reference evidence="1 2" key="1">
    <citation type="submission" date="2014-05" db="EMBL/GenBank/DDBJ databases">
        <title>Draft genome sequence of a rare smut relative, Tilletiaria anomala UBC 951.</title>
        <authorList>
            <consortium name="DOE Joint Genome Institute"/>
            <person name="Toome M."/>
            <person name="Kuo A."/>
            <person name="Henrissat B."/>
            <person name="Lipzen A."/>
            <person name="Tritt A."/>
            <person name="Yoshinaga Y."/>
            <person name="Zane M."/>
            <person name="Barry K."/>
            <person name="Grigoriev I.V."/>
            <person name="Spatafora J.W."/>
            <person name="Aimea M.C."/>
        </authorList>
    </citation>
    <scope>NUCLEOTIDE SEQUENCE [LARGE SCALE GENOMIC DNA]</scope>
    <source>
        <strain evidence="1 2">UBC 951</strain>
    </source>
</reference>
<evidence type="ECO:0000313" key="1">
    <source>
        <dbReference type="EMBL" id="KDN51972.1"/>
    </source>
</evidence>
<dbReference type="AlphaFoldDB" id="A0A066WDH1"/>
<accession>A0A066WDH1</accession>
<name>A0A066WDH1_TILAU</name>
<proteinExistence type="predicted"/>
<gene>
    <name evidence="1" type="ORF">K437DRAFT_254708</name>
</gene>